<dbReference type="AlphaFoldDB" id="I4Z204"/>
<dbReference type="Gene3D" id="2.30.42.10">
    <property type="match status" value="1"/>
</dbReference>
<dbReference type="PROSITE" id="PS50106">
    <property type="entry name" value="PDZ"/>
    <property type="match status" value="1"/>
</dbReference>
<dbReference type="STRING" id="864069.MicloDRAFT_00010510"/>
<dbReference type="RefSeq" id="WP_009489703.1">
    <property type="nucleotide sequence ID" value="NZ_CP141050.1"/>
</dbReference>
<name>I4Z204_9HYPH</name>
<organism evidence="3 4">
    <name type="scientific">Microvirga lotononidis</name>
    <dbReference type="NCBI Taxonomy" id="864069"/>
    <lineage>
        <taxon>Bacteria</taxon>
        <taxon>Pseudomonadati</taxon>
        <taxon>Pseudomonadota</taxon>
        <taxon>Alphaproteobacteria</taxon>
        <taxon>Hyphomicrobiales</taxon>
        <taxon>Methylobacteriaceae</taxon>
        <taxon>Microvirga</taxon>
    </lineage>
</organism>
<dbReference type="eggNOG" id="COG0265">
    <property type="taxonomic scope" value="Bacteria"/>
</dbReference>
<gene>
    <name evidence="3" type="ORF">MicloDRAFT_00010510</name>
</gene>
<dbReference type="Proteomes" id="UP000003947">
    <property type="component" value="Unassembled WGS sequence"/>
</dbReference>
<dbReference type="SMART" id="SM00228">
    <property type="entry name" value="PDZ"/>
    <property type="match status" value="1"/>
</dbReference>
<dbReference type="SUPFAM" id="SSF50156">
    <property type="entry name" value="PDZ domain-like"/>
    <property type="match status" value="1"/>
</dbReference>
<accession>I4Z204</accession>
<sequence>MTIGPRPDGQPQQAALKGSSAGGRRLGMALAPVPEAARGRLGLELGTSGLLIQQVEPGSPAAETGLRPVDAIVSASNRPVTAPAEVANAWTEAQGQNRPVLLRINRDRQSLFVAVGG</sequence>
<protein>
    <recommendedName>
        <fullName evidence="2">PDZ domain-containing protein</fullName>
    </recommendedName>
</protein>
<dbReference type="EMBL" id="JH660639">
    <property type="protein sequence ID" value="EIM30246.1"/>
    <property type="molecule type" value="Genomic_DNA"/>
</dbReference>
<reference evidence="3 4" key="1">
    <citation type="submission" date="2012-02" db="EMBL/GenBank/DDBJ databases">
        <title>Improved High-Quality Draft sequence of Microvirga sp. WSM3557.</title>
        <authorList>
            <consortium name="US DOE Joint Genome Institute"/>
            <person name="Lucas S."/>
            <person name="Han J."/>
            <person name="Lapidus A."/>
            <person name="Cheng J.-F."/>
            <person name="Goodwin L."/>
            <person name="Pitluck S."/>
            <person name="Peters L."/>
            <person name="Zhang X."/>
            <person name="Detter J.C."/>
            <person name="Han C."/>
            <person name="Tapia R."/>
            <person name="Land M."/>
            <person name="Hauser L."/>
            <person name="Kyrpides N."/>
            <person name="Ivanova N."/>
            <person name="Pagani I."/>
            <person name="Brau L."/>
            <person name="Yates R."/>
            <person name="O'Hara G."/>
            <person name="Rui T."/>
            <person name="Howieson J."/>
            <person name="Reeve W."/>
            <person name="Woyke T."/>
        </authorList>
    </citation>
    <scope>NUCLEOTIDE SEQUENCE [LARGE SCALE GENOMIC DNA]</scope>
    <source>
        <strain evidence="3 4">WSM3557</strain>
    </source>
</reference>
<dbReference type="PATRIC" id="fig|864069.3.peg.1165"/>
<proteinExistence type="predicted"/>
<dbReference type="HOGENOM" id="CLU_2082094_0_0_5"/>
<dbReference type="Pfam" id="PF13180">
    <property type="entry name" value="PDZ_2"/>
    <property type="match status" value="1"/>
</dbReference>
<evidence type="ECO:0000313" key="3">
    <source>
        <dbReference type="EMBL" id="EIM30246.1"/>
    </source>
</evidence>
<dbReference type="InterPro" id="IPR001478">
    <property type="entry name" value="PDZ"/>
</dbReference>
<evidence type="ECO:0000256" key="1">
    <source>
        <dbReference type="SAM" id="MobiDB-lite"/>
    </source>
</evidence>
<keyword evidence="4" id="KW-1185">Reference proteome</keyword>
<evidence type="ECO:0000313" key="4">
    <source>
        <dbReference type="Proteomes" id="UP000003947"/>
    </source>
</evidence>
<evidence type="ECO:0000259" key="2">
    <source>
        <dbReference type="PROSITE" id="PS50106"/>
    </source>
</evidence>
<feature type="region of interest" description="Disordered" evidence="1">
    <location>
        <begin position="1"/>
        <end position="24"/>
    </location>
</feature>
<dbReference type="InterPro" id="IPR036034">
    <property type="entry name" value="PDZ_sf"/>
</dbReference>
<feature type="domain" description="PDZ" evidence="2">
    <location>
        <begin position="30"/>
        <end position="108"/>
    </location>
</feature>